<feature type="region of interest" description="Disordered" evidence="1">
    <location>
        <begin position="318"/>
        <end position="387"/>
    </location>
</feature>
<protein>
    <submittedName>
        <fullName evidence="2">Uncharacterized protein</fullName>
    </submittedName>
</protein>
<organism evidence="2 3">
    <name type="scientific">Nesidiocoris tenuis</name>
    <dbReference type="NCBI Taxonomy" id="355587"/>
    <lineage>
        <taxon>Eukaryota</taxon>
        <taxon>Metazoa</taxon>
        <taxon>Ecdysozoa</taxon>
        <taxon>Arthropoda</taxon>
        <taxon>Hexapoda</taxon>
        <taxon>Insecta</taxon>
        <taxon>Pterygota</taxon>
        <taxon>Neoptera</taxon>
        <taxon>Paraneoptera</taxon>
        <taxon>Hemiptera</taxon>
        <taxon>Heteroptera</taxon>
        <taxon>Panheteroptera</taxon>
        <taxon>Cimicomorpha</taxon>
        <taxon>Miridae</taxon>
        <taxon>Dicyphina</taxon>
        <taxon>Nesidiocoris</taxon>
    </lineage>
</organism>
<reference evidence="2 3" key="1">
    <citation type="submission" date="2023-09" db="EMBL/GenBank/DDBJ databases">
        <title>Nesidiocoris tenuis whole genome shotgun sequence.</title>
        <authorList>
            <person name="Shibata T."/>
            <person name="Shimoda M."/>
            <person name="Kobayashi T."/>
            <person name="Uehara T."/>
        </authorList>
    </citation>
    <scope>NUCLEOTIDE SEQUENCE [LARGE SCALE GENOMIC DNA]</scope>
    <source>
        <strain evidence="2 3">Japan</strain>
    </source>
</reference>
<evidence type="ECO:0000313" key="2">
    <source>
        <dbReference type="EMBL" id="BET03427.1"/>
    </source>
</evidence>
<dbReference type="Proteomes" id="UP001307889">
    <property type="component" value="Chromosome 17"/>
</dbReference>
<accession>A0ABN7BIN4</accession>
<proteinExistence type="predicted"/>
<dbReference type="PANTHER" id="PTHR34239">
    <property type="entry name" value="APPLE DOMAIN-CONTAINING PROTEIN"/>
    <property type="match status" value="1"/>
</dbReference>
<name>A0ABN7BIN4_9HEMI</name>
<dbReference type="PANTHER" id="PTHR34239:SF2">
    <property type="entry name" value="TRANSPOSABLE ELEMENT P TRANSPOSASE_THAP9 CONSERVED DOMAIN-CONTAINING PROTEIN"/>
    <property type="match status" value="1"/>
</dbReference>
<feature type="compositionally biased region" description="Polar residues" evidence="1">
    <location>
        <begin position="107"/>
        <end position="122"/>
    </location>
</feature>
<sequence length="387" mass="42483">MAEITREEFSALAEQMAAFQDIVKQLLPALASQSKPVSQAEQAALSPEIPQISSDIRTGNFDCDSDDSGSRALSEVNPSKRKANVRAFDEVVGEKRARRNDSDSIAGESSSVKSAETLTDSNYVGPGPRTPHAEKLLDDLTSLFKSYEPEKESSSAIADMLAASWEQTLKSGLPLDEYESLMSFYSPPENLPALVVPKMNPEITVLSSQSRVRADKSDEQNQKVLSSALSALGQGMTMLLNMPLEGKKDLIQPFRDAACLVAALFWRISKSRKAKAMTLLPYHLIKMAESIPAGEFVIDGNLSEMMNKVKSVEATARSMRPALPKTAPNPRTQPPQPSPSTSGVSSQIRRPPVAGNFRGPAPRRGRREQHRGRIPQKTQNWNHRPRF</sequence>
<feature type="region of interest" description="Disordered" evidence="1">
    <location>
        <begin position="33"/>
        <end position="79"/>
    </location>
</feature>
<feature type="compositionally biased region" description="Basic residues" evidence="1">
    <location>
        <begin position="361"/>
        <end position="374"/>
    </location>
</feature>
<dbReference type="EMBL" id="AP028925">
    <property type="protein sequence ID" value="BET03427.1"/>
    <property type="molecule type" value="Genomic_DNA"/>
</dbReference>
<feature type="compositionally biased region" description="Polar residues" evidence="1">
    <location>
        <begin position="376"/>
        <end position="387"/>
    </location>
</feature>
<keyword evidence="3" id="KW-1185">Reference proteome</keyword>
<feature type="region of interest" description="Disordered" evidence="1">
    <location>
        <begin position="96"/>
        <end position="132"/>
    </location>
</feature>
<gene>
    <name evidence="2" type="ORF">NTJ_16245</name>
</gene>
<evidence type="ECO:0000256" key="1">
    <source>
        <dbReference type="SAM" id="MobiDB-lite"/>
    </source>
</evidence>
<evidence type="ECO:0000313" key="3">
    <source>
        <dbReference type="Proteomes" id="UP001307889"/>
    </source>
</evidence>